<name>A0AA37WSD9_9HYPH</name>
<organism evidence="1 2">
    <name type="scientific">Methylobacterium tardum</name>
    <dbReference type="NCBI Taxonomy" id="374432"/>
    <lineage>
        <taxon>Bacteria</taxon>
        <taxon>Pseudomonadati</taxon>
        <taxon>Pseudomonadota</taxon>
        <taxon>Alphaproteobacteria</taxon>
        <taxon>Hyphomicrobiales</taxon>
        <taxon>Methylobacteriaceae</taxon>
        <taxon>Methylobacterium</taxon>
    </lineage>
</organism>
<evidence type="ECO:0000313" key="1">
    <source>
        <dbReference type="EMBL" id="GLS71680.1"/>
    </source>
</evidence>
<dbReference type="EMBL" id="BSPL01000018">
    <property type="protein sequence ID" value="GLS71680.1"/>
    <property type="molecule type" value="Genomic_DNA"/>
</dbReference>
<sequence length="58" mass="6344">MTLIEEIRRITMYPIGAAERCRRRQAAVAQRRADSVTSTLPKPSRAKLIGGTSACAIT</sequence>
<dbReference type="RefSeq" id="WP_238198816.1">
    <property type="nucleotide sequence ID" value="NZ_BPQZ01000027.1"/>
</dbReference>
<protein>
    <submittedName>
        <fullName evidence="1">Uncharacterized protein</fullName>
    </submittedName>
</protein>
<dbReference type="Proteomes" id="UP001157440">
    <property type="component" value="Unassembled WGS sequence"/>
</dbReference>
<reference evidence="2" key="1">
    <citation type="journal article" date="2019" name="Int. J. Syst. Evol. Microbiol.">
        <title>The Global Catalogue of Microorganisms (GCM) 10K type strain sequencing project: providing services to taxonomists for standard genome sequencing and annotation.</title>
        <authorList>
            <consortium name="The Broad Institute Genomics Platform"/>
            <consortium name="The Broad Institute Genome Sequencing Center for Infectious Disease"/>
            <person name="Wu L."/>
            <person name="Ma J."/>
        </authorList>
    </citation>
    <scope>NUCLEOTIDE SEQUENCE [LARGE SCALE GENOMIC DNA]</scope>
    <source>
        <strain evidence="2">NBRC 103632</strain>
    </source>
</reference>
<comment type="caution">
    <text evidence="1">The sequence shown here is derived from an EMBL/GenBank/DDBJ whole genome shotgun (WGS) entry which is preliminary data.</text>
</comment>
<gene>
    <name evidence="1" type="ORF">GCM10007890_36930</name>
</gene>
<accession>A0AA37WSD9</accession>
<evidence type="ECO:0000313" key="2">
    <source>
        <dbReference type="Proteomes" id="UP001157440"/>
    </source>
</evidence>
<proteinExistence type="predicted"/>
<dbReference type="AlphaFoldDB" id="A0AA37WSD9"/>
<keyword evidence="2" id="KW-1185">Reference proteome</keyword>